<evidence type="ECO:0000313" key="2">
    <source>
        <dbReference type="EMBL" id="OHX42820.1"/>
    </source>
</evidence>
<dbReference type="RefSeq" id="WP_071159438.1">
    <property type="nucleotide sequence ID" value="NZ_MBRJ01000049.1"/>
</dbReference>
<dbReference type="InterPro" id="IPR005025">
    <property type="entry name" value="FMN_Rdtase-like_dom"/>
</dbReference>
<accession>A0ABX3CLF0</accession>
<dbReference type="Gene3D" id="3.40.50.360">
    <property type="match status" value="1"/>
</dbReference>
<protein>
    <submittedName>
        <fullName evidence="2">BRAMP protein</fullName>
    </submittedName>
</protein>
<dbReference type="InterPro" id="IPR029039">
    <property type="entry name" value="Flavoprotein-like_sf"/>
</dbReference>
<dbReference type="SUPFAM" id="SSF52218">
    <property type="entry name" value="Flavoproteins"/>
    <property type="match status" value="1"/>
</dbReference>
<sequence length="212" mass="23505">MTINALVLNCTLKKSSEPSNTDALIDEVIKFFDETEVETEVITAADFKIGYGITSEAVDQEDEWPDIFKKVEEADILILGSPIWLGEQSSITTKVIERLYGGSSLTNEKGQYIYYNKVGGVVVTGNEDGAKHVSRSVLYSLSHMGFTIPPNVDTYWVGEAGPGPSFIEAKGYENDFTRQHAKIMAYNLIHFARMLKAHPIPAEGNIVKVQMH</sequence>
<dbReference type="EMBL" id="MBRJ01000049">
    <property type="protein sequence ID" value="OHX42820.1"/>
    <property type="molecule type" value="Genomic_DNA"/>
</dbReference>
<comment type="caution">
    <text evidence="2">The sequence shown here is derived from an EMBL/GenBank/DDBJ whole genome shotgun (WGS) entry which is preliminary data.</text>
</comment>
<feature type="domain" description="NADPH-dependent FMN reductase-like" evidence="1">
    <location>
        <begin position="6"/>
        <end position="151"/>
    </location>
</feature>
<organism evidence="2 3">
    <name type="scientific">Cytobacillus oceanisediminis</name>
    <dbReference type="NCBI Taxonomy" id="665099"/>
    <lineage>
        <taxon>Bacteria</taxon>
        <taxon>Bacillati</taxon>
        <taxon>Bacillota</taxon>
        <taxon>Bacilli</taxon>
        <taxon>Bacillales</taxon>
        <taxon>Bacillaceae</taxon>
        <taxon>Cytobacillus</taxon>
    </lineage>
</organism>
<evidence type="ECO:0000313" key="3">
    <source>
        <dbReference type="Proteomes" id="UP000180194"/>
    </source>
</evidence>
<reference evidence="2 3" key="1">
    <citation type="submission" date="2016-07" db="EMBL/GenBank/DDBJ databases">
        <title>Bacillus oceanisediminis whole genome.</title>
        <authorList>
            <person name="Pal Y."/>
            <person name="Verma A."/>
            <person name="Mual P."/>
            <person name="Srinivasan K."/>
        </authorList>
    </citation>
    <scope>NUCLEOTIDE SEQUENCE [LARGE SCALE GENOMIC DNA]</scope>
    <source>
        <strain evidence="2 3">Bhandara28</strain>
    </source>
</reference>
<proteinExistence type="predicted"/>
<dbReference type="Pfam" id="PF03358">
    <property type="entry name" value="FMN_red"/>
    <property type="match status" value="1"/>
</dbReference>
<name>A0ABX3CLF0_9BACI</name>
<gene>
    <name evidence="2" type="ORF">BBV17_27055</name>
</gene>
<evidence type="ECO:0000259" key="1">
    <source>
        <dbReference type="Pfam" id="PF03358"/>
    </source>
</evidence>
<dbReference type="Proteomes" id="UP000180194">
    <property type="component" value="Unassembled WGS sequence"/>
</dbReference>
<keyword evidence="3" id="KW-1185">Reference proteome</keyword>